<dbReference type="OrthoDB" id="1078890at2"/>
<keyword evidence="1" id="KW-0732">Signal</keyword>
<accession>A0A4P7VL93</accession>
<dbReference type="InterPro" id="IPR058667">
    <property type="entry name" value="DUF6242_C"/>
</dbReference>
<dbReference type="Proteomes" id="UP000297031">
    <property type="component" value="Chromosome"/>
</dbReference>
<proteinExistence type="predicted"/>
<evidence type="ECO:0008006" key="6">
    <source>
        <dbReference type="Google" id="ProtNLM"/>
    </source>
</evidence>
<sequence length="509" mass="56278">MTRKLTAYALMAIMFVASFTACNSSDPIEIDDNGYNIEVLYSNTAITSFSLKPNTKVLANLDSVYFTIDLVGARIFNAQPLPYGTKITKLLADIGTNGSSKIEVKVTDSKVMKDTTLVYNTSSIDSIDFSANVSIIVTSLNELQKRTYDVKVNVYDVKPDSLYWGKTEWAKLTDNGTPKAQKAVEYLDKVYSFVKTTDYSLTVIDGDMETTEAVTFPAEPNLRTLTASSNALYVLSTTGDMYKSTDGKSWSATGMKWNHIYGGYGDKIIGNKYENGKYIHTMYPASADFTESEVATDCPVSGTSDMLLFDNKWSTNPQTLMVGGRKADGSLTGEAWGFDGSKWSRISEKSIPTPCEGMSLFPYFTFKTSTSNWHVTEYTTLFALGGRKADGVNSPTVYISLDQGITWKVADELAKLPMYIPSMAYSQAIVRKSILTARSASGKWQETAPIALPAWWMIADNGASSRAIAPIKEWECPYVYLYGGIDRYGNVCNTVWRGVINRLTFKPLQ</sequence>
<organism evidence="4 5">
    <name type="scientific">Muribaculum gordoncarteri</name>
    <dbReference type="NCBI Taxonomy" id="2530390"/>
    <lineage>
        <taxon>Bacteria</taxon>
        <taxon>Pseudomonadati</taxon>
        <taxon>Bacteroidota</taxon>
        <taxon>Bacteroidia</taxon>
        <taxon>Bacteroidales</taxon>
        <taxon>Muribaculaceae</taxon>
        <taxon>Muribaculum</taxon>
    </lineage>
</organism>
<dbReference type="AlphaFoldDB" id="A0A4P7VL93"/>
<evidence type="ECO:0000256" key="1">
    <source>
        <dbReference type="SAM" id="SignalP"/>
    </source>
</evidence>
<name>A0A4P7VL93_9BACT</name>
<feature type="domain" description="DUF6242" evidence="3">
    <location>
        <begin position="158"/>
        <end position="507"/>
    </location>
</feature>
<evidence type="ECO:0000313" key="4">
    <source>
        <dbReference type="EMBL" id="QCD36352.1"/>
    </source>
</evidence>
<protein>
    <recommendedName>
        <fullName evidence="6">DUF1735 domain-containing protein</fullName>
    </recommendedName>
</protein>
<dbReference type="RefSeq" id="WP_136410804.1">
    <property type="nucleotide sequence ID" value="NZ_CP039393.1"/>
</dbReference>
<dbReference type="EMBL" id="CP039393">
    <property type="protein sequence ID" value="QCD36352.1"/>
    <property type="molecule type" value="Genomic_DNA"/>
</dbReference>
<dbReference type="Pfam" id="PF25852">
    <property type="entry name" value="DUF6242_C"/>
    <property type="match status" value="1"/>
</dbReference>
<dbReference type="PROSITE" id="PS51257">
    <property type="entry name" value="PROKAR_LIPOPROTEIN"/>
    <property type="match status" value="1"/>
</dbReference>
<evidence type="ECO:0000313" key="5">
    <source>
        <dbReference type="Proteomes" id="UP000297031"/>
    </source>
</evidence>
<reference evidence="4 5" key="1">
    <citation type="submission" date="2019-02" db="EMBL/GenBank/DDBJ databases">
        <title>Isolation and identification of novel species under the genus Muribaculum.</title>
        <authorList>
            <person name="Miyake S."/>
            <person name="Ding Y."/>
            <person name="Low A."/>
            <person name="Soh M."/>
            <person name="Seedorf H."/>
        </authorList>
    </citation>
    <scope>NUCLEOTIDE SEQUENCE [LARGE SCALE GENOMIC DNA]</scope>
    <source>
        <strain evidence="4 5">TLL-A4</strain>
    </source>
</reference>
<keyword evidence="5" id="KW-1185">Reference proteome</keyword>
<dbReference type="InterPro" id="IPR046209">
    <property type="entry name" value="DUF6242_N"/>
</dbReference>
<gene>
    <name evidence="4" type="ORF">E7746_10910</name>
</gene>
<feature type="signal peptide" evidence="1">
    <location>
        <begin position="1"/>
        <end position="21"/>
    </location>
</feature>
<evidence type="ECO:0000259" key="3">
    <source>
        <dbReference type="Pfam" id="PF25852"/>
    </source>
</evidence>
<evidence type="ECO:0000259" key="2">
    <source>
        <dbReference type="Pfam" id="PF19755"/>
    </source>
</evidence>
<dbReference type="SUPFAM" id="SSF110296">
    <property type="entry name" value="Oligoxyloglucan reducing end-specific cellobiohydrolase"/>
    <property type="match status" value="1"/>
</dbReference>
<dbReference type="KEGG" id="mgod:E7746_10910"/>
<dbReference type="Pfam" id="PF19755">
    <property type="entry name" value="DUF6242"/>
    <property type="match status" value="1"/>
</dbReference>
<feature type="chain" id="PRO_5020621055" description="DUF1735 domain-containing protein" evidence="1">
    <location>
        <begin position="22"/>
        <end position="509"/>
    </location>
</feature>
<feature type="domain" description="DUF6242" evidence="2">
    <location>
        <begin position="58"/>
        <end position="152"/>
    </location>
</feature>